<dbReference type="GO" id="GO:0032259">
    <property type="term" value="P:methylation"/>
    <property type="evidence" value="ECO:0007669"/>
    <property type="project" value="UniProtKB-KW"/>
</dbReference>
<accession>A0A2K8T1T0</accession>
<dbReference type="Pfam" id="PF08241">
    <property type="entry name" value="Methyltransf_11"/>
    <property type="match status" value="1"/>
</dbReference>
<proteinExistence type="predicted"/>
<evidence type="ECO:0000313" key="3">
    <source>
        <dbReference type="Proteomes" id="UP000232003"/>
    </source>
</evidence>
<dbReference type="Proteomes" id="UP000232003">
    <property type="component" value="Chromosome"/>
</dbReference>
<sequence length="128" mass="14739">MQQRGYKLTGIDGSGEMLKYAELNSPDSQFILEDARFFKSPATFDAVVSTQYGLNHVLLIDELKSVFQNVHAALLPNGWFMFDLRLHERYNDTWNNSMGGDIKQDPDFSQDFRKEGSKTARMYVAKEF</sequence>
<name>A0A2K8T1T0_9NOSO</name>
<evidence type="ECO:0000259" key="1">
    <source>
        <dbReference type="Pfam" id="PF08241"/>
    </source>
</evidence>
<dbReference type="AlphaFoldDB" id="A0A2K8T1T0"/>
<gene>
    <name evidence="2" type="ORF">COO91_07671</name>
</gene>
<dbReference type="InterPro" id="IPR013216">
    <property type="entry name" value="Methyltransf_11"/>
</dbReference>
<dbReference type="KEGG" id="nfl:COO91_07671"/>
<dbReference type="GO" id="GO:0008757">
    <property type="term" value="F:S-adenosylmethionine-dependent methyltransferase activity"/>
    <property type="evidence" value="ECO:0007669"/>
    <property type="project" value="InterPro"/>
</dbReference>
<dbReference type="SUPFAM" id="SSF53335">
    <property type="entry name" value="S-adenosyl-L-methionine-dependent methyltransferases"/>
    <property type="match status" value="1"/>
</dbReference>
<dbReference type="Gene3D" id="3.40.50.150">
    <property type="entry name" value="Vaccinia Virus protein VP39"/>
    <property type="match status" value="1"/>
</dbReference>
<keyword evidence="2" id="KW-0808">Transferase</keyword>
<dbReference type="InterPro" id="IPR029063">
    <property type="entry name" value="SAM-dependent_MTases_sf"/>
</dbReference>
<dbReference type="Gene3D" id="2.20.25.110">
    <property type="entry name" value="S-adenosyl-L-methionine-dependent methyltransferases"/>
    <property type="match status" value="1"/>
</dbReference>
<keyword evidence="3" id="KW-1185">Reference proteome</keyword>
<feature type="domain" description="Methyltransferase type 11" evidence="1">
    <location>
        <begin position="2"/>
        <end position="82"/>
    </location>
</feature>
<dbReference type="EMBL" id="CP024785">
    <property type="protein sequence ID" value="AUB41619.1"/>
    <property type="molecule type" value="Genomic_DNA"/>
</dbReference>
<protein>
    <submittedName>
        <fullName evidence="2">Ubiqui/menaqui biosynthesis C-methylase UbiE</fullName>
    </submittedName>
</protein>
<keyword evidence="2" id="KW-0489">Methyltransferase</keyword>
<reference evidence="2 3" key="1">
    <citation type="submission" date="2017-11" db="EMBL/GenBank/DDBJ databases">
        <title>Complete genome of a free-living desiccation-tolerant cyanobacterium and its photosynthetic adaptation to extreme terrestrial habitat.</title>
        <authorList>
            <person name="Shang J."/>
        </authorList>
    </citation>
    <scope>NUCLEOTIDE SEQUENCE [LARGE SCALE GENOMIC DNA]</scope>
    <source>
        <strain evidence="2 3">CCNUN1</strain>
    </source>
</reference>
<organism evidence="2 3">
    <name type="scientific">Nostoc flagelliforme CCNUN1</name>
    <dbReference type="NCBI Taxonomy" id="2038116"/>
    <lineage>
        <taxon>Bacteria</taxon>
        <taxon>Bacillati</taxon>
        <taxon>Cyanobacteriota</taxon>
        <taxon>Cyanophyceae</taxon>
        <taxon>Nostocales</taxon>
        <taxon>Nostocaceae</taxon>
        <taxon>Nostoc</taxon>
    </lineage>
</organism>
<evidence type="ECO:0000313" key="2">
    <source>
        <dbReference type="EMBL" id="AUB41619.1"/>
    </source>
</evidence>